<sequence>MVPLLLSTRALRVSYAVVVSTDAAGEWLHKSLMDKPDPKVSVERELDPCPEPSQRDRLLESLFGEDATA</sequence>
<accession>A0A7J5D715</accession>
<name>A0A7J5D715_9ACTN</name>
<reference evidence="2 3" key="1">
    <citation type="submission" date="2019-09" db="EMBL/GenBank/DDBJ databases">
        <title>Isolation and identification of active actinomycetes.</title>
        <authorList>
            <person name="Yu Z."/>
            <person name="Han C."/>
            <person name="Yu B."/>
        </authorList>
    </citation>
    <scope>NUCLEOTIDE SEQUENCE [LARGE SCALE GENOMIC DNA]</scope>
    <source>
        <strain evidence="2 3">NEAU-H2</strain>
    </source>
</reference>
<organism evidence="2 3">
    <name type="scientific">Streptomyces triticiradicis</name>
    <dbReference type="NCBI Taxonomy" id="2651189"/>
    <lineage>
        <taxon>Bacteria</taxon>
        <taxon>Bacillati</taxon>
        <taxon>Actinomycetota</taxon>
        <taxon>Actinomycetes</taxon>
        <taxon>Kitasatosporales</taxon>
        <taxon>Streptomycetaceae</taxon>
        <taxon>Streptomyces</taxon>
    </lineage>
</organism>
<feature type="region of interest" description="Disordered" evidence="1">
    <location>
        <begin position="38"/>
        <end position="69"/>
    </location>
</feature>
<proteinExistence type="predicted"/>
<dbReference type="Proteomes" id="UP000442990">
    <property type="component" value="Unassembled WGS sequence"/>
</dbReference>
<evidence type="ECO:0000313" key="2">
    <source>
        <dbReference type="EMBL" id="KAB1981221.1"/>
    </source>
</evidence>
<keyword evidence="3" id="KW-1185">Reference proteome</keyword>
<gene>
    <name evidence="2" type="ORF">F8144_32970</name>
</gene>
<protein>
    <submittedName>
        <fullName evidence="2">Uncharacterized protein</fullName>
    </submittedName>
</protein>
<comment type="caution">
    <text evidence="2">The sequence shown here is derived from an EMBL/GenBank/DDBJ whole genome shotgun (WGS) entry which is preliminary data.</text>
</comment>
<dbReference type="EMBL" id="WBKG01000035">
    <property type="protein sequence ID" value="KAB1981221.1"/>
    <property type="molecule type" value="Genomic_DNA"/>
</dbReference>
<dbReference type="RefSeq" id="WP_151473109.1">
    <property type="nucleotide sequence ID" value="NZ_WBKG01000035.1"/>
</dbReference>
<dbReference type="AlphaFoldDB" id="A0A7J5D715"/>
<feature type="compositionally biased region" description="Basic and acidic residues" evidence="1">
    <location>
        <begin position="38"/>
        <end position="59"/>
    </location>
</feature>
<evidence type="ECO:0000256" key="1">
    <source>
        <dbReference type="SAM" id="MobiDB-lite"/>
    </source>
</evidence>
<evidence type="ECO:0000313" key="3">
    <source>
        <dbReference type="Proteomes" id="UP000442990"/>
    </source>
</evidence>